<dbReference type="InterPro" id="IPR018527">
    <property type="entry name" value="Rubredoxin_Fe_BS"/>
</dbReference>
<evidence type="ECO:0000313" key="5">
    <source>
        <dbReference type="Proteomes" id="UP000272025"/>
    </source>
</evidence>
<feature type="compositionally biased region" description="Basic and acidic residues" evidence="2">
    <location>
        <begin position="197"/>
        <end position="211"/>
    </location>
</feature>
<feature type="compositionally biased region" description="Polar residues" evidence="2">
    <location>
        <begin position="304"/>
        <end position="320"/>
    </location>
</feature>
<reference evidence="4 5" key="1">
    <citation type="journal article" date="2018" name="Mol. Ecol.">
        <title>The obligate alkalophilic soda-lake fungus Sodiomyces alkalinus has shifted to a protein diet.</title>
        <authorList>
            <person name="Grum-Grzhimaylo A.A."/>
            <person name="Falkoski D.L."/>
            <person name="van den Heuvel J."/>
            <person name="Valero-Jimenez C.A."/>
            <person name="Min B."/>
            <person name="Choi I.G."/>
            <person name="Lipzen A."/>
            <person name="Daum C.G."/>
            <person name="Aanen D.K."/>
            <person name="Tsang A."/>
            <person name="Henrissat B."/>
            <person name="Bilanenko E.N."/>
            <person name="de Vries R.P."/>
            <person name="van Kan J.A.L."/>
            <person name="Grigoriev I.V."/>
            <person name="Debets A.J.M."/>
        </authorList>
    </citation>
    <scope>NUCLEOTIDE SEQUENCE [LARGE SCALE GENOMIC DNA]</scope>
    <source>
        <strain evidence="4 5">F11</strain>
    </source>
</reference>
<sequence length="1260" mass="137797">MNPSGEPGNLNKDTQFRAANKTANAFLGAHFLPTWASKGSKRGIEAVSTANGQIAQPRQARKNLHRVPEPGDDIMIRNPVQPDSTQQCPDSASLEKTSVPQSTRTSPSTATCVANRSQHSTSPGPTEHQVGRKEPTVSLPSAAPTNESTQAVSNPQGVRDQTAASSDSSVHLNPSVSPIVTNVPLHEPSNQPGPIEHGLHDTPSGDRETPARRTSTQVLSSGPGTPQVSDASVHGTTGEILIPDPALLGGGDVSSNPSAAPSRVNQLGATERGQIPPQDPHPSAIAPPPASAPPPSAPTVSPSTHLPPSTGLQRGANRTGSEAGEWDKWSMQITERVRLVYHTLVESKDVYTIPRYGILKKALQNKDAAFIGTHQLFCTWTLEGSMVSMHLNLEMPVIVSAFNIIQDGLAPNNMRGEDLLWLARFPYSSPLHWMQSPFVQGKFLTWLSIFLNNLASRWPTLVREIRERQYPLLAEELRALLLVRSPLLEVILFIASRTHLGIPNVMNNAIAAQMLQLHYEDAQNFSSPDQSNRDSFKARLTAEYSGLYRRHLDLQNQMPRKSFLRDNFNAPDFSQTQPSFQGDYPALRNMSHSDHMAQGSPSASSALQHHSSFVPAMPYHYPATQPQHLPNMNGQSSHPMPTPMRVNSSVGPRQGQYQGAHPSTATLNNIVLKADLSLPIAAHARGMQNGYVTLQTHRTSSVLYQTNPTQQASATQRMNQLQLQAQHHAQHQAQQTNQSQQTRGQAQPENQLPTGPPVQRSRLSSQIPLVLSPLSRSPSQTIPPGSAPPASGVQMLQSPLMAQPDQQLPDVRLSSIRPTRGTGPSGPAQHDTVRTTPSHMLLPPANYRIGLDRYPPSPYTPMSFAVSLHQVQVHSPRRAPQRLPGAGVQERDQERHYQSVKRLLVGPVKAKPVLVINELEFTLSDPDSQPPRLSTPQTKAGCWLPVCEYSDGSLRYRLRICKFQNQNNGSTICESDWVVQPTDWPKHLFVTVNDMAAEIRRKTHYGQDQPLELTPFVRTGTNKVQISITSDMPRDGAYFIAVELVETLSHGHIMNMVRKDGVIPVESTKLVIQNRLQPKNVAAEGRCDDDDDLAIMGSSVSIDLADPFAASMFTIPARGASCTHLECFDLEIWLNTRPSKPIPYRTEHCLCDACENERGLGPEPSLTDKWGCPLCGKDARPYSLRIDSFLADLGANLKATGKAGTKMITVAADGTWQAKEETAEESGTESPVSDNERPQKRIKSSSGKVARSVLEVIELD</sequence>
<feature type="compositionally biased region" description="Polar residues" evidence="2">
    <location>
        <begin position="253"/>
        <end position="268"/>
    </location>
</feature>
<keyword evidence="1" id="KW-0479">Metal-binding</keyword>
<feature type="compositionally biased region" description="Polar residues" evidence="2">
    <location>
        <begin position="81"/>
        <end position="124"/>
    </location>
</feature>
<dbReference type="GO" id="GO:0016925">
    <property type="term" value="P:protein sumoylation"/>
    <property type="evidence" value="ECO:0007669"/>
    <property type="project" value="TreeGrafter"/>
</dbReference>
<dbReference type="PANTHER" id="PTHR10782:SF4">
    <property type="entry name" value="TONALLI, ISOFORM E"/>
    <property type="match status" value="1"/>
</dbReference>
<feature type="compositionally biased region" description="Polar residues" evidence="2">
    <location>
        <begin position="143"/>
        <end position="156"/>
    </location>
</feature>
<feature type="compositionally biased region" description="Low complexity" evidence="2">
    <location>
        <begin position="768"/>
        <end position="779"/>
    </location>
</feature>
<dbReference type="GeneID" id="39583660"/>
<accession>A0A3N2PMI2</accession>
<dbReference type="GO" id="GO:0000785">
    <property type="term" value="C:chromatin"/>
    <property type="evidence" value="ECO:0007669"/>
    <property type="project" value="TreeGrafter"/>
</dbReference>
<protein>
    <recommendedName>
        <fullName evidence="3">ZMIZ1/ZMIZ2 GBD-like domain-containing protein</fullName>
    </recommendedName>
</protein>
<evidence type="ECO:0000259" key="3">
    <source>
        <dbReference type="Pfam" id="PF25527"/>
    </source>
</evidence>
<organism evidence="4 5">
    <name type="scientific">Sodiomyces alkalinus (strain CBS 110278 / VKM F-3762 / F11)</name>
    <name type="common">Alkaliphilic filamentous fungus</name>
    <dbReference type="NCBI Taxonomy" id="1314773"/>
    <lineage>
        <taxon>Eukaryota</taxon>
        <taxon>Fungi</taxon>
        <taxon>Dikarya</taxon>
        <taxon>Ascomycota</taxon>
        <taxon>Pezizomycotina</taxon>
        <taxon>Sordariomycetes</taxon>
        <taxon>Hypocreomycetidae</taxon>
        <taxon>Glomerellales</taxon>
        <taxon>Plectosphaerellaceae</taxon>
        <taxon>Sodiomyces</taxon>
    </lineage>
</organism>
<feature type="compositionally biased region" description="Polar residues" evidence="2">
    <location>
        <begin position="212"/>
        <end position="230"/>
    </location>
</feature>
<feature type="compositionally biased region" description="Polar residues" evidence="2">
    <location>
        <begin position="709"/>
        <end position="718"/>
    </location>
</feature>
<dbReference type="Pfam" id="PF25527">
    <property type="entry name" value="GBD-like_ZMIZ1_ZMIZ2"/>
    <property type="match status" value="1"/>
</dbReference>
<dbReference type="Gene3D" id="3.30.40.10">
    <property type="entry name" value="Zinc/RING finger domain, C3HC4 (zinc finger)"/>
    <property type="match status" value="1"/>
</dbReference>
<feature type="region of interest" description="Disordered" evidence="2">
    <location>
        <begin position="814"/>
        <end position="841"/>
    </location>
</feature>
<dbReference type="Proteomes" id="UP000272025">
    <property type="component" value="Unassembled WGS sequence"/>
</dbReference>
<feature type="region of interest" description="Disordered" evidence="2">
    <location>
        <begin position="1218"/>
        <end position="1249"/>
    </location>
</feature>
<dbReference type="InterPro" id="IPR057847">
    <property type="entry name" value="ZMIZ1/ZMIZ2_GBD-like"/>
</dbReference>
<dbReference type="InterPro" id="IPR013083">
    <property type="entry name" value="Znf_RING/FYVE/PHD"/>
</dbReference>
<feature type="compositionally biased region" description="Low complexity" evidence="2">
    <location>
        <begin position="719"/>
        <end position="747"/>
    </location>
</feature>
<dbReference type="EMBL" id="ML119061">
    <property type="protein sequence ID" value="ROT35624.1"/>
    <property type="molecule type" value="Genomic_DNA"/>
</dbReference>
<dbReference type="RefSeq" id="XP_028463430.1">
    <property type="nucleotide sequence ID" value="XM_028615183.1"/>
</dbReference>
<feature type="region of interest" description="Disordered" evidence="2">
    <location>
        <begin position="39"/>
        <end position="323"/>
    </location>
</feature>
<dbReference type="GO" id="GO:0061665">
    <property type="term" value="F:SUMO ligase activity"/>
    <property type="evidence" value="ECO:0007669"/>
    <property type="project" value="TreeGrafter"/>
</dbReference>
<proteinExistence type="predicted"/>
<name>A0A3N2PMI2_SODAK</name>
<feature type="compositionally biased region" description="Pro residues" evidence="2">
    <location>
        <begin position="277"/>
        <end position="297"/>
    </location>
</feature>
<evidence type="ECO:0000256" key="2">
    <source>
        <dbReference type="SAM" id="MobiDB-lite"/>
    </source>
</evidence>
<dbReference type="OrthoDB" id="27975at2759"/>
<dbReference type="AlphaFoldDB" id="A0A3N2PMI2"/>
<dbReference type="PROSITE" id="PS00202">
    <property type="entry name" value="RUBREDOXIN"/>
    <property type="match status" value="1"/>
</dbReference>
<evidence type="ECO:0000256" key="1">
    <source>
        <dbReference type="ARBA" id="ARBA00022723"/>
    </source>
</evidence>
<dbReference type="GO" id="GO:0046872">
    <property type="term" value="F:metal ion binding"/>
    <property type="evidence" value="ECO:0007669"/>
    <property type="project" value="UniProtKB-KW"/>
</dbReference>
<dbReference type="PANTHER" id="PTHR10782">
    <property type="entry name" value="ZINC FINGER MIZ DOMAIN-CONTAINING PROTEIN"/>
    <property type="match status" value="1"/>
</dbReference>
<feature type="region of interest" description="Disordered" evidence="2">
    <location>
        <begin position="709"/>
        <end position="793"/>
    </location>
</feature>
<keyword evidence="5" id="KW-1185">Reference proteome</keyword>
<feature type="compositionally biased region" description="Polar residues" evidence="2">
    <location>
        <begin position="162"/>
        <end position="180"/>
    </location>
</feature>
<gene>
    <name evidence="4" type="ORF">SODALDRAFT_381777</name>
</gene>
<evidence type="ECO:0000313" key="4">
    <source>
        <dbReference type="EMBL" id="ROT35624.1"/>
    </source>
</evidence>
<feature type="domain" description="ZMIZ1/ZMIZ2 GBD-like" evidence="3">
    <location>
        <begin position="980"/>
        <end position="1030"/>
    </location>
</feature>
<dbReference type="STRING" id="1314773.A0A3N2PMI2"/>